<evidence type="ECO:0000313" key="2">
    <source>
        <dbReference type="Proteomes" id="UP000623129"/>
    </source>
</evidence>
<keyword evidence="2" id="KW-1185">Reference proteome</keyword>
<organism evidence="1 2">
    <name type="scientific">Carex littledalei</name>
    <dbReference type="NCBI Taxonomy" id="544730"/>
    <lineage>
        <taxon>Eukaryota</taxon>
        <taxon>Viridiplantae</taxon>
        <taxon>Streptophyta</taxon>
        <taxon>Embryophyta</taxon>
        <taxon>Tracheophyta</taxon>
        <taxon>Spermatophyta</taxon>
        <taxon>Magnoliopsida</taxon>
        <taxon>Liliopsida</taxon>
        <taxon>Poales</taxon>
        <taxon>Cyperaceae</taxon>
        <taxon>Cyperoideae</taxon>
        <taxon>Cariceae</taxon>
        <taxon>Carex</taxon>
        <taxon>Carex subgen. Euthyceras</taxon>
    </lineage>
</organism>
<protein>
    <submittedName>
        <fullName evidence="1">Uncharacterized protein</fullName>
    </submittedName>
</protein>
<dbReference type="EMBL" id="SWLB01000017">
    <property type="protein sequence ID" value="KAF3327504.1"/>
    <property type="molecule type" value="Genomic_DNA"/>
</dbReference>
<proteinExistence type="predicted"/>
<dbReference type="Proteomes" id="UP000623129">
    <property type="component" value="Unassembled WGS sequence"/>
</dbReference>
<reference evidence="1" key="1">
    <citation type="submission" date="2020-01" db="EMBL/GenBank/DDBJ databases">
        <title>Genome sequence of Kobresia littledalei, the first chromosome-level genome in the family Cyperaceae.</title>
        <authorList>
            <person name="Qu G."/>
        </authorList>
    </citation>
    <scope>NUCLEOTIDE SEQUENCE</scope>
    <source>
        <strain evidence="1">C.B.Clarke</strain>
        <tissue evidence="1">Leaf</tissue>
    </source>
</reference>
<sequence>MIHENGYAEAVDPANPEIIYDDAFRTNLIMQYLEALNLSIRSAGSELLYVSIGEFFVSSVNLTTSGLRMR</sequence>
<evidence type="ECO:0000313" key="1">
    <source>
        <dbReference type="EMBL" id="KAF3327504.1"/>
    </source>
</evidence>
<comment type="caution">
    <text evidence="1">The sequence shown here is derived from an EMBL/GenBank/DDBJ whole genome shotgun (WGS) entry which is preliminary data.</text>
</comment>
<dbReference type="AlphaFoldDB" id="A0A833QQP5"/>
<gene>
    <name evidence="1" type="ORF">FCM35_KLT07622</name>
</gene>
<accession>A0A833QQP5</accession>
<name>A0A833QQP5_9POAL</name>